<evidence type="ECO:0000313" key="4">
    <source>
        <dbReference type="Proteomes" id="UP000503011"/>
    </source>
</evidence>
<keyword evidence="1" id="KW-0472">Membrane</keyword>
<protein>
    <recommendedName>
        <fullName evidence="2">DUF3592 domain-containing protein</fullName>
    </recommendedName>
</protein>
<dbReference type="RefSeq" id="WP_173161822.1">
    <property type="nucleotide sequence ID" value="NZ_AP022871.1"/>
</dbReference>
<name>A0A6F8YUH3_9ACTN</name>
<reference evidence="3 4" key="2">
    <citation type="submission" date="2020-03" db="EMBL/GenBank/DDBJ databases">
        <authorList>
            <person name="Ichikawa N."/>
            <person name="Kimura A."/>
            <person name="Kitahashi Y."/>
            <person name="Uohara A."/>
        </authorList>
    </citation>
    <scope>NUCLEOTIDE SEQUENCE [LARGE SCALE GENOMIC DNA]</scope>
    <source>
        <strain evidence="3 4">NBRC 105367</strain>
    </source>
</reference>
<keyword evidence="1" id="KW-0812">Transmembrane</keyword>
<gene>
    <name evidence="3" type="ORF">Psuf_071130</name>
</gene>
<dbReference type="Pfam" id="PF12158">
    <property type="entry name" value="DUF3592"/>
    <property type="match status" value="1"/>
</dbReference>
<dbReference type="AlphaFoldDB" id="A0A6F8YUH3"/>
<keyword evidence="4" id="KW-1185">Reference proteome</keyword>
<dbReference type="KEGG" id="psuu:Psuf_071130"/>
<dbReference type="EMBL" id="AP022871">
    <property type="protein sequence ID" value="BCB89800.1"/>
    <property type="molecule type" value="Genomic_DNA"/>
</dbReference>
<organism evidence="3 4">
    <name type="scientific">Phytohabitans suffuscus</name>
    <dbReference type="NCBI Taxonomy" id="624315"/>
    <lineage>
        <taxon>Bacteria</taxon>
        <taxon>Bacillati</taxon>
        <taxon>Actinomycetota</taxon>
        <taxon>Actinomycetes</taxon>
        <taxon>Micromonosporales</taxon>
        <taxon>Micromonosporaceae</taxon>
    </lineage>
</organism>
<sequence>MAFLDNWIGGSAKRTAVFVGAGITVLVVGLVAWAVLDSRVDERIRTGLPVQAEVVASGTVKTGRAGSSPRVNVRYSVGGRDIEATLMSMLAGSQYQIGDQLTIYVDRTDPTKAATSDGFASEDRLMLLPLFLTAGGSCVAGLATVMRLAFEYKRRRRKRHQGAAP</sequence>
<proteinExistence type="predicted"/>
<evidence type="ECO:0000313" key="3">
    <source>
        <dbReference type="EMBL" id="BCB89800.1"/>
    </source>
</evidence>
<evidence type="ECO:0000259" key="2">
    <source>
        <dbReference type="Pfam" id="PF12158"/>
    </source>
</evidence>
<dbReference type="InterPro" id="IPR021994">
    <property type="entry name" value="DUF3592"/>
</dbReference>
<keyword evidence="1" id="KW-1133">Transmembrane helix</keyword>
<feature type="transmembrane region" description="Helical" evidence="1">
    <location>
        <begin position="16"/>
        <end position="36"/>
    </location>
</feature>
<dbReference type="Proteomes" id="UP000503011">
    <property type="component" value="Chromosome"/>
</dbReference>
<feature type="domain" description="DUF3592" evidence="2">
    <location>
        <begin position="50"/>
        <end position="118"/>
    </location>
</feature>
<evidence type="ECO:0000256" key="1">
    <source>
        <dbReference type="SAM" id="Phobius"/>
    </source>
</evidence>
<accession>A0A6F8YUH3</accession>
<reference evidence="3 4" key="1">
    <citation type="submission" date="2020-03" db="EMBL/GenBank/DDBJ databases">
        <title>Whole genome shotgun sequence of Phytohabitans suffuscus NBRC 105367.</title>
        <authorList>
            <person name="Komaki H."/>
            <person name="Tamura T."/>
        </authorList>
    </citation>
    <scope>NUCLEOTIDE SEQUENCE [LARGE SCALE GENOMIC DNA]</scope>
    <source>
        <strain evidence="3 4">NBRC 105367</strain>
    </source>
</reference>
<feature type="transmembrane region" description="Helical" evidence="1">
    <location>
        <begin position="126"/>
        <end position="150"/>
    </location>
</feature>